<dbReference type="Proteomes" id="UP000198733">
    <property type="component" value="Unassembled WGS sequence"/>
</dbReference>
<name>A0A1H9JWL4_9BACI</name>
<comment type="caution">
    <text evidence="1">The sequence shown here is derived from an EMBL/GenBank/DDBJ whole genome shotgun (WGS) entry which is preliminary data.</text>
</comment>
<dbReference type="EMBL" id="FOEH01000007">
    <property type="protein sequence ID" value="SEQ91316.1"/>
    <property type="molecule type" value="Genomic_DNA"/>
</dbReference>
<accession>A0A1H9JWL4</accession>
<keyword evidence="2" id="KW-1185">Reference proteome</keyword>
<sequence>MRVKILDAMTSGRLEDKVNQFINEKQTKVLNIQITAGFGNVVALIEYEEE</sequence>
<gene>
    <name evidence="1" type="ORF">SAMN05216232_3681</name>
</gene>
<proteinExistence type="predicted"/>
<dbReference type="RefSeq" id="WP_175476857.1">
    <property type="nucleotide sequence ID" value="NZ_FOEH01000007.1"/>
</dbReference>
<reference evidence="1 2" key="1">
    <citation type="submission" date="2016-10" db="EMBL/GenBank/DDBJ databases">
        <authorList>
            <person name="Varghese N."/>
            <person name="Submissions S."/>
        </authorList>
    </citation>
    <scope>NUCLEOTIDE SEQUENCE [LARGE SCALE GENOMIC DNA]</scope>
    <source>
        <strain evidence="1 2">CGMCC 1.7734</strain>
    </source>
</reference>
<protein>
    <submittedName>
        <fullName evidence="1">Uncharacterized protein</fullName>
    </submittedName>
</protein>
<organism evidence="1 2">
    <name type="scientific">Virgibacillus subterraneus</name>
    <dbReference type="NCBI Taxonomy" id="621109"/>
    <lineage>
        <taxon>Bacteria</taxon>
        <taxon>Bacillati</taxon>
        <taxon>Bacillota</taxon>
        <taxon>Bacilli</taxon>
        <taxon>Bacillales</taxon>
        <taxon>Bacillaceae</taxon>
        <taxon>Virgibacillus</taxon>
    </lineage>
</organism>
<evidence type="ECO:0000313" key="1">
    <source>
        <dbReference type="EMBL" id="SEQ91316.1"/>
    </source>
</evidence>
<evidence type="ECO:0000313" key="2">
    <source>
        <dbReference type="Proteomes" id="UP000198733"/>
    </source>
</evidence>